<accession>A0ABU0ZWL0</accession>
<evidence type="ECO:0000259" key="3">
    <source>
        <dbReference type="Pfam" id="PF12971"/>
    </source>
</evidence>
<evidence type="ECO:0000313" key="5">
    <source>
        <dbReference type="EMBL" id="MDQ7911196.1"/>
    </source>
</evidence>
<dbReference type="Proteomes" id="UP001230908">
    <property type="component" value="Unassembled WGS sequence"/>
</dbReference>
<dbReference type="InterPro" id="IPR024240">
    <property type="entry name" value="NAGLU_N"/>
</dbReference>
<evidence type="ECO:0000256" key="1">
    <source>
        <dbReference type="ARBA" id="ARBA00022801"/>
    </source>
</evidence>
<reference evidence="5 6" key="1">
    <citation type="submission" date="2023-08" db="EMBL/GenBank/DDBJ databases">
        <title>Phytohabitans sansha sp. nov., isolated from marine sediment.</title>
        <authorList>
            <person name="Zhao Y."/>
            <person name="Yi K."/>
        </authorList>
    </citation>
    <scope>NUCLEOTIDE SEQUENCE [LARGE SCALE GENOMIC DNA]</scope>
    <source>
        <strain evidence="5 6">ZYX-F-186</strain>
    </source>
</reference>
<dbReference type="EMBL" id="JAVHUY010000074">
    <property type="protein sequence ID" value="MDQ7911196.1"/>
    <property type="molecule type" value="Genomic_DNA"/>
</dbReference>
<evidence type="ECO:0000259" key="2">
    <source>
        <dbReference type="Pfam" id="PF05089"/>
    </source>
</evidence>
<protein>
    <submittedName>
        <fullName evidence="5">Alpha-N-acetylglucosaminidase TIM-barrel domain-containing protein</fullName>
    </submittedName>
</protein>
<keyword evidence="1" id="KW-0378">Hydrolase</keyword>
<dbReference type="InterPro" id="IPR024733">
    <property type="entry name" value="NAGLU_tim-barrel"/>
</dbReference>
<organism evidence="5 6">
    <name type="scientific">Phytohabitans maris</name>
    <dbReference type="NCBI Taxonomy" id="3071409"/>
    <lineage>
        <taxon>Bacteria</taxon>
        <taxon>Bacillati</taxon>
        <taxon>Actinomycetota</taxon>
        <taxon>Actinomycetes</taxon>
        <taxon>Micromonosporales</taxon>
        <taxon>Micromonosporaceae</taxon>
    </lineage>
</organism>
<gene>
    <name evidence="5" type="ORF">RB614_42580</name>
</gene>
<dbReference type="Gene3D" id="3.30.379.10">
    <property type="entry name" value="Chitobiase/beta-hexosaminidase domain 2-like"/>
    <property type="match status" value="1"/>
</dbReference>
<dbReference type="InterPro" id="IPR029018">
    <property type="entry name" value="Hex-like_dom2"/>
</dbReference>
<dbReference type="InterPro" id="IPR024732">
    <property type="entry name" value="NAGLU_C"/>
</dbReference>
<feature type="domain" description="Alpha-N-acetylglucosaminidase N-terminal" evidence="3">
    <location>
        <begin position="7"/>
        <end position="80"/>
    </location>
</feature>
<feature type="domain" description="Alpha-N-acetylglucosaminidase tim-barrel" evidence="2">
    <location>
        <begin position="98"/>
        <end position="420"/>
    </location>
</feature>
<dbReference type="Gene3D" id="1.20.120.670">
    <property type="entry name" value="N-acetyl-b-d-glucoasminidase"/>
    <property type="match status" value="1"/>
</dbReference>
<comment type="caution">
    <text evidence="5">The sequence shown here is derived from an EMBL/GenBank/DDBJ whole genome shotgun (WGS) entry which is preliminary data.</text>
</comment>
<name>A0ABU0ZWL0_9ACTN</name>
<dbReference type="PANTHER" id="PTHR12872">
    <property type="entry name" value="ALPHA-N-ACETYLGLUCOSAMINIDASE"/>
    <property type="match status" value="1"/>
</dbReference>
<dbReference type="RefSeq" id="WP_308718418.1">
    <property type="nucleotide sequence ID" value="NZ_JAVHUY010000074.1"/>
</dbReference>
<dbReference type="Gene3D" id="3.20.20.80">
    <property type="entry name" value="Glycosidases"/>
    <property type="match status" value="1"/>
</dbReference>
<sequence length="708" mass="77518">MPPWAEALNGLARRVLGPAAGVRFEPLPAAGRSYEYTAAAGTLTVGATDGVSAAVGLHDYLSTVCGRSVGWDTLLPLDLPSLPPVQRRRGLARVRHGYYLNFCTFSYTMPYWGWAEWEREIDWMALHGITMPLAATGHEAALLLAYTRLGLDAGTVRGFLGGPGYLPFQYMGCLDGFAGPLPPSWVEGHRVLGARVLERERAFGMTPVLPAFTGHVPRQLAGAGATSRGWAGFETWVLDPTDPMYPRIGGEITRAQLELFGTDHLYAGDPFIEMKPVDADASYPAAVASATLAGLRSADPDAVWVMQAWPFSYHGEFWTEERVATFLGAIPAERMVLVDLWAEYDPQWRRLAGFSGKPWLWCALLNFGGRTDPVGDPRALPEQIDEALAAPDPPVGLGLAMEAIHNNPAYFELVTDQIWHPVGDVGAWTDAFAERRYGPGAWTDDLRVAWRGLLGSVYDARGLEISPGFRGVMTARPSYAPLQDGATRLRADVEGLLWYPAPVLADAWHRLVEAAERYPELVPGPLGHDLVEVGIAYMARVADRFCLAAVTESACLGAASGPHLDRFLRVFDDLERMLACRDEYTFQRWEAGALSWATGTADREVLRDNARRVVTVWSQTAGTDLDDYAGRHWAGLVGGYYRDRWRLWADGLDRALADPGEEAALAERLRERAETFLREGPLPPAADLAGLAAESRRLLTAYGDALPG</sequence>
<dbReference type="PANTHER" id="PTHR12872:SF1">
    <property type="entry name" value="ALPHA-N-ACETYLGLUCOSAMINIDASE"/>
    <property type="match status" value="1"/>
</dbReference>
<dbReference type="Pfam" id="PF05089">
    <property type="entry name" value="NAGLU"/>
    <property type="match status" value="1"/>
</dbReference>
<dbReference type="InterPro" id="IPR007781">
    <property type="entry name" value="NAGLU"/>
</dbReference>
<feature type="domain" description="Alpha-N-acetylglucosaminidase C-terminal" evidence="4">
    <location>
        <begin position="428"/>
        <end position="668"/>
    </location>
</feature>
<evidence type="ECO:0000259" key="4">
    <source>
        <dbReference type="Pfam" id="PF12972"/>
    </source>
</evidence>
<keyword evidence="6" id="KW-1185">Reference proteome</keyword>
<dbReference type="Pfam" id="PF12971">
    <property type="entry name" value="NAGLU_N"/>
    <property type="match status" value="1"/>
</dbReference>
<proteinExistence type="predicted"/>
<evidence type="ECO:0000313" key="6">
    <source>
        <dbReference type="Proteomes" id="UP001230908"/>
    </source>
</evidence>
<dbReference type="Pfam" id="PF12972">
    <property type="entry name" value="NAGLU_C"/>
    <property type="match status" value="1"/>
</dbReference>